<evidence type="ECO:0000313" key="3">
    <source>
        <dbReference type="EMBL" id="PPK64796.1"/>
    </source>
</evidence>
<evidence type="ECO:0000259" key="2">
    <source>
        <dbReference type="Pfam" id="PF03713"/>
    </source>
</evidence>
<evidence type="ECO:0000313" key="4">
    <source>
        <dbReference type="Proteomes" id="UP000239203"/>
    </source>
</evidence>
<keyword evidence="1" id="KW-0812">Transmembrane</keyword>
<dbReference type="InterPro" id="IPR005183">
    <property type="entry name" value="DUF305_CopM-like"/>
</dbReference>
<dbReference type="PANTHER" id="PTHR36933:SF1">
    <property type="entry name" value="SLL0788 PROTEIN"/>
    <property type="match status" value="1"/>
</dbReference>
<feature type="domain" description="DUF305" evidence="2">
    <location>
        <begin position="59"/>
        <end position="218"/>
    </location>
</feature>
<comment type="caution">
    <text evidence="3">The sequence shown here is derived from an EMBL/GenBank/DDBJ whole genome shotgun (WGS) entry which is preliminary data.</text>
</comment>
<organism evidence="3 4">
    <name type="scientific">Actinokineospora auranticolor</name>
    <dbReference type="NCBI Taxonomy" id="155976"/>
    <lineage>
        <taxon>Bacteria</taxon>
        <taxon>Bacillati</taxon>
        <taxon>Actinomycetota</taxon>
        <taxon>Actinomycetes</taxon>
        <taxon>Pseudonocardiales</taxon>
        <taxon>Pseudonocardiaceae</taxon>
        <taxon>Actinokineospora</taxon>
    </lineage>
</organism>
<dbReference type="Gene3D" id="1.20.1260.10">
    <property type="match status" value="1"/>
</dbReference>
<dbReference type="RefSeq" id="WP_245931575.1">
    <property type="nucleotide sequence ID" value="NZ_CP154825.1"/>
</dbReference>
<gene>
    <name evidence="3" type="ORF">CLV40_11734</name>
</gene>
<name>A0A2S6GI17_9PSEU</name>
<sequence length="228" mass="24557">MTEQPEDSELPSTQGARRSGLVYAIAALVVLLVGAAAGMLITLAAVGGDDEHPGPDSIDVGFSQDMRVHHLQAITMAGLARDRSDDAEVRQLAFDIESTQLDQSGQFSGWLTAWGQPTLAPTDQPHMRWMATAHSHGGGAGVDLMPGMATSEELAKLRGLQGKEFNVYFLQLMLRHHQGGLEMASYAADHARADYVRNLARKIQEGQRAETGLLTRMLSDRGGSPLPN</sequence>
<proteinExistence type="predicted"/>
<reference evidence="3 4" key="1">
    <citation type="submission" date="2018-02" db="EMBL/GenBank/DDBJ databases">
        <title>Genomic Encyclopedia of Archaeal and Bacterial Type Strains, Phase II (KMG-II): from individual species to whole genera.</title>
        <authorList>
            <person name="Goeker M."/>
        </authorList>
    </citation>
    <scope>NUCLEOTIDE SEQUENCE [LARGE SCALE GENOMIC DNA]</scope>
    <source>
        <strain evidence="3 4">YU 961-1</strain>
    </source>
</reference>
<keyword evidence="1" id="KW-1133">Transmembrane helix</keyword>
<feature type="transmembrane region" description="Helical" evidence="1">
    <location>
        <begin position="21"/>
        <end position="46"/>
    </location>
</feature>
<accession>A0A2S6GI17</accession>
<dbReference type="Pfam" id="PF03713">
    <property type="entry name" value="DUF305"/>
    <property type="match status" value="1"/>
</dbReference>
<dbReference type="PANTHER" id="PTHR36933">
    <property type="entry name" value="SLL0788 PROTEIN"/>
    <property type="match status" value="1"/>
</dbReference>
<dbReference type="InterPro" id="IPR012347">
    <property type="entry name" value="Ferritin-like"/>
</dbReference>
<evidence type="ECO:0000256" key="1">
    <source>
        <dbReference type="SAM" id="Phobius"/>
    </source>
</evidence>
<keyword evidence="4" id="KW-1185">Reference proteome</keyword>
<keyword evidence="1" id="KW-0472">Membrane</keyword>
<dbReference type="AlphaFoldDB" id="A0A2S6GI17"/>
<dbReference type="EMBL" id="PTIX01000017">
    <property type="protein sequence ID" value="PPK64796.1"/>
    <property type="molecule type" value="Genomic_DNA"/>
</dbReference>
<dbReference type="Proteomes" id="UP000239203">
    <property type="component" value="Unassembled WGS sequence"/>
</dbReference>
<protein>
    <submittedName>
        <fullName evidence="3">Uncharacterized protein (DUF305 family)</fullName>
    </submittedName>
</protein>